<evidence type="ECO:0000256" key="2">
    <source>
        <dbReference type="ARBA" id="ARBA00023125"/>
    </source>
</evidence>
<dbReference type="SMART" id="SM00346">
    <property type="entry name" value="HTH_ICLR"/>
    <property type="match status" value="1"/>
</dbReference>
<dbReference type="InterPro" id="IPR005471">
    <property type="entry name" value="Tscrpt_reg_IclR_N"/>
</dbReference>
<reference evidence="7" key="1">
    <citation type="submission" date="2016-01" db="EMBL/GenBank/DDBJ databases">
        <title>Draft genome of Chromobacterium sp. F49.</title>
        <authorList>
            <person name="Hong K.W."/>
        </authorList>
    </citation>
    <scope>NUCLEOTIDE SEQUENCE [LARGE SCALE GENOMIC DNA]</scope>
    <source>
        <strain evidence="7">P7IIIA</strain>
    </source>
</reference>
<comment type="caution">
    <text evidence="6">The sequence shown here is derived from an EMBL/GenBank/DDBJ whole genome shotgun (WGS) entry which is preliminary data.</text>
</comment>
<dbReference type="SUPFAM" id="SSF55781">
    <property type="entry name" value="GAF domain-like"/>
    <property type="match status" value="1"/>
</dbReference>
<accession>A0A161TI84</accession>
<feature type="domain" description="IclR-ED" evidence="5">
    <location>
        <begin position="64"/>
        <end position="245"/>
    </location>
</feature>
<feature type="domain" description="HTH iclR-type" evidence="4">
    <location>
        <begin position="2"/>
        <end position="63"/>
    </location>
</feature>
<dbReference type="PANTHER" id="PTHR30136">
    <property type="entry name" value="HELIX-TURN-HELIX TRANSCRIPTIONAL REGULATOR, ICLR FAMILY"/>
    <property type="match status" value="1"/>
</dbReference>
<evidence type="ECO:0000256" key="3">
    <source>
        <dbReference type="ARBA" id="ARBA00023163"/>
    </source>
</evidence>
<dbReference type="Gene3D" id="3.30.450.40">
    <property type="match status" value="1"/>
</dbReference>
<keyword evidence="1" id="KW-0805">Transcription regulation</keyword>
<keyword evidence="7" id="KW-1185">Reference proteome</keyword>
<dbReference type="AlphaFoldDB" id="A0A161TI84"/>
<dbReference type="EMBL" id="LRFC01000001">
    <property type="protein sequence ID" value="KZE68874.1"/>
    <property type="molecule type" value="Genomic_DNA"/>
</dbReference>
<dbReference type="OrthoDB" id="9778379at2"/>
<dbReference type="SUPFAM" id="SSF46785">
    <property type="entry name" value="Winged helix' DNA-binding domain"/>
    <property type="match status" value="1"/>
</dbReference>
<dbReference type="Pfam" id="PF09339">
    <property type="entry name" value="HTH_IclR"/>
    <property type="match status" value="1"/>
</dbReference>
<dbReference type="InterPro" id="IPR014757">
    <property type="entry name" value="Tscrpt_reg_IclR_C"/>
</dbReference>
<evidence type="ECO:0000259" key="4">
    <source>
        <dbReference type="PROSITE" id="PS51077"/>
    </source>
</evidence>
<dbReference type="GO" id="GO:0003700">
    <property type="term" value="F:DNA-binding transcription factor activity"/>
    <property type="evidence" value="ECO:0007669"/>
    <property type="project" value="TreeGrafter"/>
</dbReference>
<gene>
    <name evidence="6" type="ORF">AWM68_00955</name>
</gene>
<proteinExistence type="predicted"/>
<dbReference type="Proteomes" id="UP000076567">
    <property type="component" value="Unassembled WGS sequence"/>
</dbReference>
<protein>
    <submittedName>
        <fullName evidence="6">IclR family transcriptional regulator</fullName>
    </submittedName>
</protein>
<dbReference type="InterPro" id="IPR029016">
    <property type="entry name" value="GAF-like_dom_sf"/>
</dbReference>
<organism evidence="6 7">
    <name type="scientific">Fictibacillus phosphorivorans</name>
    <dbReference type="NCBI Taxonomy" id="1221500"/>
    <lineage>
        <taxon>Bacteria</taxon>
        <taxon>Bacillati</taxon>
        <taxon>Bacillota</taxon>
        <taxon>Bacilli</taxon>
        <taxon>Bacillales</taxon>
        <taxon>Fictibacillaceae</taxon>
        <taxon>Fictibacillus</taxon>
    </lineage>
</organism>
<dbReference type="PROSITE" id="PS51077">
    <property type="entry name" value="HTH_ICLR"/>
    <property type="match status" value="1"/>
</dbReference>
<dbReference type="InterPro" id="IPR036390">
    <property type="entry name" value="WH_DNA-bd_sf"/>
</dbReference>
<evidence type="ECO:0000256" key="1">
    <source>
        <dbReference type="ARBA" id="ARBA00023015"/>
    </source>
</evidence>
<evidence type="ECO:0000313" key="7">
    <source>
        <dbReference type="Proteomes" id="UP000076567"/>
    </source>
</evidence>
<evidence type="ECO:0000313" key="6">
    <source>
        <dbReference type="EMBL" id="KZE68874.1"/>
    </source>
</evidence>
<name>A0A161TI84_9BACL</name>
<dbReference type="PROSITE" id="PS51078">
    <property type="entry name" value="ICLR_ED"/>
    <property type="match status" value="1"/>
</dbReference>
<sequence>MISSVQKISRILNCFTKDEPALGNLQIAEKLNMNASTVHHLVRTLCSEGILIQDSQKKYRLGWKLLEWSNHVMYQQDINTEALPLCEGLVRKFNTTVHIGMLDRGEVRFVLRVASSNSVSVPTFIGDTKPAYCTSTGKVLLAFNPSMIKPTISKGLLRRAPNTITCVEKLKNELDVIRTNGYAISNNENEMGLYGIAAPIKSYTGQIIAALNMVGPVSYMLGKDTPSMIQHVVRTAESISKELGYISVL</sequence>
<keyword evidence="2" id="KW-0238">DNA-binding</keyword>
<keyword evidence="3" id="KW-0804">Transcription</keyword>
<dbReference type="GO" id="GO:0003677">
    <property type="term" value="F:DNA binding"/>
    <property type="evidence" value="ECO:0007669"/>
    <property type="project" value="UniProtKB-KW"/>
</dbReference>
<dbReference type="RefSeq" id="WP_066236211.1">
    <property type="nucleotide sequence ID" value="NZ_LRFC01000001.1"/>
</dbReference>
<dbReference type="GO" id="GO:0045892">
    <property type="term" value="P:negative regulation of DNA-templated transcription"/>
    <property type="evidence" value="ECO:0007669"/>
    <property type="project" value="TreeGrafter"/>
</dbReference>
<dbReference type="Pfam" id="PF01614">
    <property type="entry name" value="IclR_C"/>
    <property type="match status" value="1"/>
</dbReference>
<evidence type="ECO:0000259" key="5">
    <source>
        <dbReference type="PROSITE" id="PS51078"/>
    </source>
</evidence>
<dbReference type="Gene3D" id="1.10.10.10">
    <property type="entry name" value="Winged helix-like DNA-binding domain superfamily/Winged helix DNA-binding domain"/>
    <property type="match status" value="1"/>
</dbReference>
<dbReference type="InterPro" id="IPR050707">
    <property type="entry name" value="HTH_MetabolicPath_Reg"/>
</dbReference>
<dbReference type="InterPro" id="IPR036388">
    <property type="entry name" value="WH-like_DNA-bd_sf"/>
</dbReference>
<dbReference type="PANTHER" id="PTHR30136:SF24">
    <property type="entry name" value="HTH-TYPE TRANSCRIPTIONAL REPRESSOR ALLR"/>
    <property type="match status" value="1"/>
</dbReference>